<dbReference type="SUPFAM" id="SSF56112">
    <property type="entry name" value="Protein kinase-like (PK-like)"/>
    <property type="match status" value="1"/>
</dbReference>
<feature type="compositionally biased region" description="Low complexity" evidence="14">
    <location>
        <begin position="413"/>
        <end position="428"/>
    </location>
</feature>
<evidence type="ECO:0000256" key="11">
    <source>
        <dbReference type="ARBA" id="ARBA00023157"/>
    </source>
</evidence>
<dbReference type="GO" id="GO:0016020">
    <property type="term" value="C:membrane"/>
    <property type="evidence" value="ECO:0007669"/>
    <property type="project" value="UniProtKB-SubCell"/>
</dbReference>
<dbReference type="FunFam" id="2.60.120.430:FF:000003">
    <property type="entry name" value="FERONIA receptor-like kinase"/>
    <property type="match status" value="1"/>
</dbReference>
<comment type="caution">
    <text evidence="17">The sequence shown here is derived from an EMBL/GenBank/DDBJ whole genome shotgun (WGS) entry which is preliminary data.</text>
</comment>
<feature type="binding site" evidence="13">
    <location>
        <position position="519"/>
    </location>
    <ligand>
        <name>ATP</name>
        <dbReference type="ChEBI" id="CHEBI:30616"/>
    </ligand>
</feature>
<evidence type="ECO:0000256" key="4">
    <source>
        <dbReference type="ARBA" id="ARBA00022692"/>
    </source>
</evidence>
<dbReference type="AlphaFoldDB" id="A0ABD3C3N5"/>
<dbReference type="PANTHER" id="PTHR34590:SF5">
    <property type="entry name" value="OS04G0586500 PROTEIN"/>
    <property type="match status" value="1"/>
</dbReference>
<evidence type="ECO:0000259" key="15">
    <source>
        <dbReference type="PROSITE" id="PS01180"/>
    </source>
</evidence>
<accession>A0ABD3C3N5</accession>
<evidence type="ECO:0000256" key="2">
    <source>
        <dbReference type="ARBA" id="ARBA00022527"/>
    </source>
</evidence>
<dbReference type="Proteomes" id="UP001632038">
    <property type="component" value="Unassembled WGS sequence"/>
</dbReference>
<dbReference type="GO" id="GO:0005524">
    <property type="term" value="F:ATP binding"/>
    <property type="evidence" value="ECO:0007669"/>
    <property type="project" value="UniProtKB-UniRule"/>
</dbReference>
<organism evidence="17 18">
    <name type="scientific">Castilleja foliolosa</name>
    <dbReference type="NCBI Taxonomy" id="1961234"/>
    <lineage>
        <taxon>Eukaryota</taxon>
        <taxon>Viridiplantae</taxon>
        <taxon>Streptophyta</taxon>
        <taxon>Embryophyta</taxon>
        <taxon>Tracheophyta</taxon>
        <taxon>Spermatophyta</taxon>
        <taxon>Magnoliopsida</taxon>
        <taxon>eudicotyledons</taxon>
        <taxon>Gunneridae</taxon>
        <taxon>Pentapetalae</taxon>
        <taxon>asterids</taxon>
        <taxon>lamiids</taxon>
        <taxon>Lamiales</taxon>
        <taxon>Orobanchaceae</taxon>
        <taxon>Pedicularideae</taxon>
        <taxon>Castillejinae</taxon>
        <taxon>Castilleja</taxon>
    </lineage>
</organism>
<keyword evidence="10" id="KW-0472">Membrane</keyword>
<feature type="domain" description="CUB" evidence="15">
    <location>
        <begin position="255"/>
        <end position="392"/>
    </location>
</feature>
<keyword evidence="8 13" id="KW-0067">ATP-binding</keyword>
<dbReference type="Pfam" id="PF07714">
    <property type="entry name" value="PK_Tyr_Ser-Thr"/>
    <property type="match status" value="1"/>
</dbReference>
<evidence type="ECO:0000256" key="14">
    <source>
        <dbReference type="SAM" id="MobiDB-lite"/>
    </source>
</evidence>
<dbReference type="InterPro" id="IPR011009">
    <property type="entry name" value="Kinase-like_dom_sf"/>
</dbReference>
<dbReference type="InterPro" id="IPR017441">
    <property type="entry name" value="Protein_kinase_ATP_BS"/>
</dbReference>
<keyword evidence="9" id="KW-1133">Transmembrane helix</keyword>
<proteinExistence type="predicted"/>
<dbReference type="FunFam" id="2.60.120.430:FF:000007">
    <property type="entry name" value="FERONIA receptor-like kinase"/>
    <property type="match status" value="1"/>
</dbReference>
<dbReference type="EMBL" id="JAVIJP010000054">
    <property type="protein sequence ID" value="KAL3624078.1"/>
    <property type="molecule type" value="Genomic_DNA"/>
</dbReference>
<evidence type="ECO:0000256" key="13">
    <source>
        <dbReference type="PROSITE-ProRule" id="PRU10141"/>
    </source>
</evidence>
<evidence type="ECO:0000256" key="7">
    <source>
        <dbReference type="ARBA" id="ARBA00022777"/>
    </source>
</evidence>
<evidence type="ECO:0000256" key="9">
    <source>
        <dbReference type="ARBA" id="ARBA00022989"/>
    </source>
</evidence>
<keyword evidence="3" id="KW-0808">Transferase</keyword>
<dbReference type="FunFam" id="3.30.200.20:FF:000039">
    <property type="entry name" value="receptor-like protein kinase FERONIA"/>
    <property type="match status" value="1"/>
</dbReference>
<dbReference type="Gene3D" id="3.30.200.20">
    <property type="entry name" value="Phosphorylase Kinase, domain 1"/>
    <property type="match status" value="1"/>
</dbReference>
<dbReference type="InterPro" id="IPR024788">
    <property type="entry name" value="Malectin-like_Carb-bd_dom"/>
</dbReference>
<dbReference type="PROSITE" id="PS00108">
    <property type="entry name" value="PROTEIN_KINASE_ST"/>
    <property type="match status" value="1"/>
</dbReference>
<name>A0ABD3C3N5_9LAMI</name>
<evidence type="ECO:0000256" key="12">
    <source>
        <dbReference type="ARBA" id="ARBA00023180"/>
    </source>
</evidence>
<feature type="domain" description="Protein kinase" evidence="16">
    <location>
        <begin position="490"/>
        <end position="632"/>
    </location>
</feature>
<dbReference type="PROSITE" id="PS00107">
    <property type="entry name" value="PROTEIN_KINASE_ATP"/>
    <property type="match status" value="1"/>
</dbReference>
<dbReference type="InterPro" id="IPR045272">
    <property type="entry name" value="ANXUR1/2-like"/>
</dbReference>
<reference evidence="18" key="1">
    <citation type="journal article" date="2024" name="IScience">
        <title>Strigolactones Initiate the Formation of Haustorium-like Structures in Castilleja.</title>
        <authorList>
            <person name="Buerger M."/>
            <person name="Peterson D."/>
            <person name="Chory J."/>
        </authorList>
    </citation>
    <scope>NUCLEOTIDE SEQUENCE [LARGE SCALE GENOMIC DNA]</scope>
</reference>
<evidence type="ECO:0000256" key="6">
    <source>
        <dbReference type="ARBA" id="ARBA00022741"/>
    </source>
</evidence>
<dbReference type="PROSITE" id="PS01180">
    <property type="entry name" value="CUB"/>
    <property type="match status" value="1"/>
</dbReference>
<dbReference type="InterPro" id="IPR000719">
    <property type="entry name" value="Prot_kinase_dom"/>
</dbReference>
<evidence type="ECO:0000256" key="3">
    <source>
        <dbReference type="ARBA" id="ARBA00022679"/>
    </source>
</evidence>
<dbReference type="PANTHER" id="PTHR34590">
    <property type="entry name" value="OS03G0124300 PROTEIN-RELATED"/>
    <property type="match status" value="1"/>
</dbReference>
<comment type="subcellular location">
    <subcellularLocation>
        <location evidence="1">Membrane</location>
        <topology evidence="1">Single-pass type I membrane protein</topology>
    </subcellularLocation>
</comment>
<dbReference type="Gene3D" id="1.10.510.10">
    <property type="entry name" value="Transferase(Phosphotransferase) domain 1"/>
    <property type="match status" value="1"/>
</dbReference>
<dbReference type="GO" id="GO:0004674">
    <property type="term" value="F:protein serine/threonine kinase activity"/>
    <property type="evidence" value="ECO:0007669"/>
    <property type="project" value="UniProtKB-KW"/>
</dbReference>
<dbReference type="Pfam" id="PF12819">
    <property type="entry name" value="Malectin_like"/>
    <property type="match status" value="1"/>
</dbReference>
<dbReference type="PROSITE" id="PS50011">
    <property type="entry name" value="PROTEIN_KINASE_DOM"/>
    <property type="match status" value="1"/>
</dbReference>
<keyword evidence="6 13" id="KW-0547">Nucleotide-binding</keyword>
<evidence type="ECO:0000256" key="8">
    <source>
        <dbReference type="ARBA" id="ARBA00022840"/>
    </source>
</evidence>
<evidence type="ECO:0000313" key="18">
    <source>
        <dbReference type="Proteomes" id="UP001632038"/>
    </source>
</evidence>
<keyword evidence="11" id="KW-1015">Disulfide bond</keyword>
<keyword evidence="18" id="KW-1185">Reference proteome</keyword>
<evidence type="ECO:0000256" key="5">
    <source>
        <dbReference type="ARBA" id="ARBA00022729"/>
    </source>
</evidence>
<dbReference type="Gene3D" id="2.60.120.430">
    <property type="entry name" value="Galactose-binding lectin"/>
    <property type="match status" value="2"/>
</dbReference>
<evidence type="ECO:0000256" key="1">
    <source>
        <dbReference type="ARBA" id="ARBA00004479"/>
    </source>
</evidence>
<keyword evidence="4" id="KW-0812">Transmembrane</keyword>
<dbReference type="InterPro" id="IPR008271">
    <property type="entry name" value="Ser/Thr_kinase_AS"/>
</dbReference>
<dbReference type="InterPro" id="IPR000859">
    <property type="entry name" value="CUB_dom"/>
</dbReference>
<keyword evidence="2" id="KW-0723">Serine/threonine-protein kinase</keyword>
<evidence type="ECO:0000256" key="10">
    <source>
        <dbReference type="ARBA" id="ARBA00023136"/>
    </source>
</evidence>
<keyword evidence="12" id="KW-0325">Glycoprotein</keyword>
<feature type="region of interest" description="Disordered" evidence="14">
    <location>
        <begin position="405"/>
        <end position="428"/>
    </location>
</feature>
<keyword evidence="7" id="KW-0418">Kinase</keyword>
<sequence length="632" mass="71132">MYIPKLTDILITLILFFYILIIVTSENIPISCGSSGNSTSLDGRVWVGDSGPEPALSLQINGKPSNSRAINHLASLDFVPYKTARVSNQEFSYVFSVEPGQKFIRLHFNQDSYKGFKSSKSLFTVKAGPYTLLNNFSPALASGVKQIIKEYCINIDENRALTLIFTPAQKKRKSDNFYAFVNGIEVVSMPTGLYFTPEGDLGALVIGKKYKFYIDNNTALELVQRLNVGGNVVPASEDSSMARTWDDDSSYLSETGSFSVNSLVTVKNIDTPTYTAPMKVYQTARKMKTSGNNNITWKIQVDLGFRYLIRLHFSEFRLTKAESCQTDFVIVINNQIAEDYVNFTQPDGVAVHKDYIVMMDGDKMEGKRLLTITFKPKLDARDTQFNGTLNGLEVFKLSNPDNNLAGVGPVPEPKSSNSKPKQQQKKQNSIYSNNFTATVLTFMLVLLNVAVYNLKRVSDLNPLTKKIRRSVEHSCRQFSIDEIRSSTNDFDPQFHIGSGGYGKVYKGSIDDGSTLVAIKRSWSTSESRQGDIQFWTEIKMLSKIRHEHLVSLIGYCNDGHERSLVYQYMSRGTLADHLYKIKRSIGKSNPPLNWELRLKISIGAARGLYYLHSRHRVIHRDVKSSNILLDEN</sequence>
<evidence type="ECO:0000259" key="16">
    <source>
        <dbReference type="PROSITE" id="PS50011"/>
    </source>
</evidence>
<evidence type="ECO:0000313" key="17">
    <source>
        <dbReference type="EMBL" id="KAL3624078.1"/>
    </source>
</evidence>
<dbReference type="InterPro" id="IPR001245">
    <property type="entry name" value="Ser-Thr/Tyr_kinase_cat_dom"/>
</dbReference>
<keyword evidence="5" id="KW-0732">Signal</keyword>
<evidence type="ECO:0008006" key="19">
    <source>
        <dbReference type="Google" id="ProtNLM"/>
    </source>
</evidence>
<protein>
    <recommendedName>
        <fullName evidence="19">Protein kinase domain-containing protein</fullName>
    </recommendedName>
</protein>
<gene>
    <name evidence="17" type="ORF">CASFOL_032894</name>
</gene>
<dbReference type="SMART" id="SM00220">
    <property type="entry name" value="S_TKc"/>
    <property type="match status" value="1"/>
</dbReference>